<dbReference type="Pfam" id="PF04131">
    <property type="entry name" value="NanE"/>
    <property type="match status" value="1"/>
</dbReference>
<dbReference type="Gene3D" id="3.20.20.70">
    <property type="entry name" value="Aldolase class I"/>
    <property type="match status" value="1"/>
</dbReference>
<keyword evidence="6 7" id="KW-0119">Carbohydrate metabolism</keyword>
<dbReference type="HAMAP" id="MF_01235">
    <property type="entry name" value="ManNAc6P_epimer"/>
    <property type="match status" value="1"/>
</dbReference>
<dbReference type="EC" id="5.1.3.9" evidence="7"/>
<dbReference type="InterPro" id="IPR013785">
    <property type="entry name" value="Aldolase_TIM"/>
</dbReference>
<protein>
    <recommendedName>
        <fullName evidence="7">Putative N-acetylmannosamine-6-phosphate 2-epimerase</fullName>
        <ecNumber evidence="7">5.1.3.9</ecNumber>
    </recommendedName>
    <alternativeName>
        <fullName evidence="7">ManNAc-6-P epimerase</fullName>
    </alternativeName>
</protein>
<dbReference type="RefSeq" id="WP_277105211.1">
    <property type="nucleotide sequence ID" value="NZ_BAAAJS010000068.1"/>
</dbReference>
<dbReference type="Proteomes" id="UP001183619">
    <property type="component" value="Unassembled WGS sequence"/>
</dbReference>
<evidence type="ECO:0000256" key="2">
    <source>
        <dbReference type="ARBA" id="ARBA00002147"/>
    </source>
</evidence>
<keyword evidence="9" id="KW-1185">Reference proteome</keyword>
<dbReference type="PANTHER" id="PTHR36204:SF1">
    <property type="entry name" value="N-ACETYLMANNOSAMINE-6-PHOSPHATE 2-EPIMERASE-RELATED"/>
    <property type="match status" value="1"/>
</dbReference>
<proteinExistence type="inferred from homology"/>
<organism evidence="8 9">
    <name type="scientific">Corynebacterium felinum</name>
    <dbReference type="NCBI Taxonomy" id="131318"/>
    <lineage>
        <taxon>Bacteria</taxon>
        <taxon>Bacillati</taxon>
        <taxon>Actinomycetota</taxon>
        <taxon>Actinomycetes</taxon>
        <taxon>Mycobacteriales</taxon>
        <taxon>Corynebacteriaceae</taxon>
        <taxon>Corynebacterium</taxon>
    </lineage>
</organism>
<evidence type="ECO:0000256" key="4">
    <source>
        <dbReference type="ARBA" id="ARBA00007439"/>
    </source>
</evidence>
<evidence type="ECO:0000256" key="1">
    <source>
        <dbReference type="ARBA" id="ARBA00000056"/>
    </source>
</evidence>
<dbReference type="InterPro" id="IPR011060">
    <property type="entry name" value="RibuloseP-bd_barrel"/>
</dbReference>
<dbReference type="EMBL" id="JAVDYF010000001">
    <property type="protein sequence ID" value="MDR7355096.1"/>
    <property type="molecule type" value="Genomic_DNA"/>
</dbReference>
<name>A0ABU2B905_9CORY</name>
<accession>A0ABU2B905</accession>
<dbReference type="InterPro" id="IPR007260">
    <property type="entry name" value="NanE"/>
</dbReference>
<keyword evidence="5 7" id="KW-0413">Isomerase</keyword>
<evidence type="ECO:0000256" key="3">
    <source>
        <dbReference type="ARBA" id="ARBA00005081"/>
    </source>
</evidence>
<evidence type="ECO:0000313" key="8">
    <source>
        <dbReference type="EMBL" id="MDR7355096.1"/>
    </source>
</evidence>
<evidence type="ECO:0000256" key="7">
    <source>
        <dbReference type="HAMAP-Rule" id="MF_01235"/>
    </source>
</evidence>
<comment type="caution">
    <text evidence="8">The sequence shown here is derived from an EMBL/GenBank/DDBJ whole genome shotgun (WGS) entry which is preliminary data.</text>
</comment>
<evidence type="ECO:0000256" key="6">
    <source>
        <dbReference type="ARBA" id="ARBA00023277"/>
    </source>
</evidence>
<gene>
    <name evidence="7" type="primary">nanE</name>
    <name evidence="8" type="ORF">J2S37_001634</name>
</gene>
<comment type="function">
    <text evidence="2 7">Converts N-acetylmannosamine-6-phosphate (ManNAc-6-P) to N-acetylglucosamine-6-phosphate (GlcNAc-6-P).</text>
</comment>
<sequence length="233" mass="24231">MSTGNSTDRASIIAQAKGLIVSCQAYPGEPLRTPEVTARMCQAVVEGGAKAVRVQGVVDISAARQAVEVPVIGLIKYGHEGVYITPSAAHARACALAGANIVAIDATSRERLGGESFADAVAALHHEFPGVAVMADCGSLDDALKAEDAGADLIGTTLAGYTGEREKTVGPDLELVDLLCEKITTPIIVEGRIHTPQHLAEVFARPIHAACVGTAITHPTTITRWFTEAITQG</sequence>
<dbReference type="SUPFAM" id="SSF51366">
    <property type="entry name" value="Ribulose-phoshate binding barrel"/>
    <property type="match status" value="1"/>
</dbReference>
<dbReference type="GO" id="GO:0047465">
    <property type="term" value="F:N-acylglucosamine-6-phosphate 2-epimerase activity"/>
    <property type="evidence" value="ECO:0007669"/>
    <property type="project" value="UniProtKB-EC"/>
</dbReference>
<comment type="catalytic activity">
    <reaction evidence="1 7">
        <text>an N-acyl-D-glucosamine 6-phosphate = an N-acyl-D-mannosamine 6-phosphate</text>
        <dbReference type="Rhea" id="RHEA:23932"/>
        <dbReference type="ChEBI" id="CHEBI:57599"/>
        <dbReference type="ChEBI" id="CHEBI:57666"/>
        <dbReference type="EC" id="5.1.3.9"/>
    </reaction>
</comment>
<reference evidence="8 9" key="1">
    <citation type="submission" date="2023-07" db="EMBL/GenBank/DDBJ databases">
        <title>Sequencing the genomes of 1000 actinobacteria strains.</title>
        <authorList>
            <person name="Klenk H.-P."/>
        </authorList>
    </citation>
    <scope>NUCLEOTIDE SEQUENCE [LARGE SCALE GENOMIC DNA]</scope>
    <source>
        <strain evidence="8 9">DSM 44508</strain>
    </source>
</reference>
<evidence type="ECO:0000313" key="9">
    <source>
        <dbReference type="Proteomes" id="UP001183619"/>
    </source>
</evidence>
<dbReference type="PANTHER" id="PTHR36204">
    <property type="entry name" value="N-ACETYLMANNOSAMINE-6-PHOSPHATE 2-EPIMERASE-RELATED"/>
    <property type="match status" value="1"/>
</dbReference>
<comment type="pathway">
    <text evidence="3 7">Amino-sugar metabolism; N-acetylneuraminate degradation; D-fructose 6-phosphate from N-acetylneuraminate: step 3/5.</text>
</comment>
<evidence type="ECO:0000256" key="5">
    <source>
        <dbReference type="ARBA" id="ARBA00023235"/>
    </source>
</evidence>
<comment type="similarity">
    <text evidence="4 7">Belongs to the NanE family.</text>
</comment>
<dbReference type="CDD" id="cd04729">
    <property type="entry name" value="NanE"/>
    <property type="match status" value="1"/>
</dbReference>
<dbReference type="NCBIfam" id="NF002231">
    <property type="entry name" value="PRK01130.1"/>
    <property type="match status" value="1"/>
</dbReference>